<name>A0ABQ3XLW4_9ACTN</name>
<dbReference type="PANTHER" id="PTHR30346">
    <property type="entry name" value="TRANSCRIPTIONAL DUAL REGULATOR HCAR-RELATED"/>
    <property type="match status" value="1"/>
</dbReference>
<evidence type="ECO:0000256" key="1">
    <source>
        <dbReference type="ARBA" id="ARBA00009437"/>
    </source>
</evidence>
<comment type="caution">
    <text evidence="6">The sequence shown here is derived from an EMBL/GenBank/DDBJ whole genome shotgun (WGS) entry which is preliminary data.</text>
</comment>
<sequence>MNDSGQDLELRLVRYFTAVADHQNFGRAATALHLAQPALSRQIQRLERHLGARLLDRIPQGTRLTPAGQAFLPHARALLRAAGDAEKAVHDHTGTPRITIGYVEDLTITAAVRRLRRAHPTADITTCHLNCRDITALADGHVDALIARAPLPLTENDIETLPLYDEPRMLVVPNDHPLATRTTVTTADLAGEPTAPCAFTTTDWTSYQLFGTGLPPVDAYQDKLQLVAEGRAIAVLPTGDRRSTLRPDLTTIPVQDAPPSRIILVNRRNDPNPMLPALRAEALSRR</sequence>
<keyword evidence="3" id="KW-0238">DNA-binding</keyword>
<keyword evidence="2" id="KW-0805">Transcription regulation</keyword>
<dbReference type="EMBL" id="BOMG01000097">
    <property type="protein sequence ID" value="GID59407.1"/>
    <property type="molecule type" value="Genomic_DNA"/>
</dbReference>
<dbReference type="CDD" id="cd05466">
    <property type="entry name" value="PBP2_LTTR_substrate"/>
    <property type="match status" value="1"/>
</dbReference>
<dbReference type="Pfam" id="PF03466">
    <property type="entry name" value="LysR_substrate"/>
    <property type="match status" value="1"/>
</dbReference>
<reference evidence="6 7" key="1">
    <citation type="submission" date="2021-01" db="EMBL/GenBank/DDBJ databases">
        <title>Whole genome shotgun sequence of Actinoplanes couchii NBRC 106145.</title>
        <authorList>
            <person name="Komaki H."/>
            <person name="Tamura T."/>
        </authorList>
    </citation>
    <scope>NUCLEOTIDE SEQUENCE [LARGE SCALE GENOMIC DNA]</scope>
    <source>
        <strain evidence="6 7">NBRC 106145</strain>
    </source>
</reference>
<gene>
    <name evidence="6" type="ORF">Aco03nite_078110</name>
</gene>
<dbReference type="PANTHER" id="PTHR30346:SF0">
    <property type="entry name" value="HCA OPERON TRANSCRIPTIONAL ACTIVATOR HCAR"/>
    <property type="match status" value="1"/>
</dbReference>
<evidence type="ECO:0000256" key="4">
    <source>
        <dbReference type="ARBA" id="ARBA00023163"/>
    </source>
</evidence>
<keyword evidence="7" id="KW-1185">Reference proteome</keyword>
<accession>A0ABQ3XLW4</accession>
<dbReference type="SUPFAM" id="SSF46785">
    <property type="entry name" value="Winged helix' DNA-binding domain"/>
    <property type="match status" value="1"/>
</dbReference>
<evidence type="ECO:0000313" key="7">
    <source>
        <dbReference type="Proteomes" id="UP000612282"/>
    </source>
</evidence>
<dbReference type="SUPFAM" id="SSF53850">
    <property type="entry name" value="Periplasmic binding protein-like II"/>
    <property type="match status" value="1"/>
</dbReference>
<dbReference type="Gene3D" id="1.10.10.10">
    <property type="entry name" value="Winged helix-like DNA-binding domain superfamily/Winged helix DNA-binding domain"/>
    <property type="match status" value="1"/>
</dbReference>
<dbReference type="InterPro" id="IPR036388">
    <property type="entry name" value="WH-like_DNA-bd_sf"/>
</dbReference>
<dbReference type="RefSeq" id="WP_203805484.1">
    <property type="nucleotide sequence ID" value="NZ_BAAAQE010000112.1"/>
</dbReference>
<dbReference type="PROSITE" id="PS50931">
    <property type="entry name" value="HTH_LYSR"/>
    <property type="match status" value="1"/>
</dbReference>
<protein>
    <submittedName>
        <fullName evidence="6">Transcriptional regulator, LysR family protein</fullName>
    </submittedName>
</protein>
<comment type="similarity">
    <text evidence="1">Belongs to the LysR transcriptional regulatory family.</text>
</comment>
<evidence type="ECO:0000259" key="5">
    <source>
        <dbReference type="PROSITE" id="PS50931"/>
    </source>
</evidence>
<evidence type="ECO:0000313" key="6">
    <source>
        <dbReference type="EMBL" id="GID59407.1"/>
    </source>
</evidence>
<dbReference type="Gene3D" id="3.40.190.10">
    <property type="entry name" value="Periplasmic binding protein-like II"/>
    <property type="match status" value="2"/>
</dbReference>
<proteinExistence type="inferred from homology"/>
<feature type="domain" description="HTH lysR-type" evidence="5">
    <location>
        <begin position="8"/>
        <end position="65"/>
    </location>
</feature>
<dbReference type="PRINTS" id="PR00039">
    <property type="entry name" value="HTHLYSR"/>
</dbReference>
<dbReference type="InterPro" id="IPR000847">
    <property type="entry name" value="LysR_HTH_N"/>
</dbReference>
<dbReference type="InterPro" id="IPR036390">
    <property type="entry name" value="WH_DNA-bd_sf"/>
</dbReference>
<evidence type="ECO:0000256" key="2">
    <source>
        <dbReference type="ARBA" id="ARBA00023015"/>
    </source>
</evidence>
<dbReference type="Pfam" id="PF00126">
    <property type="entry name" value="HTH_1"/>
    <property type="match status" value="1"/>
</dbReference>
<organism evidence="6 7">
    <name type="scientific">Actinoplanes couchii</name>
    <dbReference type="NCBI Taxonomy" id="403638"/>
    <lineage>
        <taxon>Bacteria</taxon>
        <taxon>Bacillati</taxon>
        <taxon>Actinomycetota</taxon>
        <taxon>Actinomycetes</taxon>
        <taxon>Micromonosporales</taxon>
        <taxon>Micromonosporaceae</taxon>
        <taxon>Actinoplanes</taxon>
    </lineage>
</organism>
<keyword evidence="4" id="KW-0804">Transcription</keyword>
<dbReference type="InterPro" id="IPR005119">
    <property type="entry name" value="LysR_subst-bd"/>
</dbReference>
<evidence type="ECO:0000256" key="3">
    <source>
        <dbReference type="ARBA" id="ARBA00023125"/>
    </source>
</evidence>
<dbReference type="Proteomes" id="UP000612282">
    <property type="component" value="Unassembled WGS sequence"/>
</dbReference>